<accession>A0A6A6TCJ2</accession>
<dbReference type="Gene3D" id="3.40.50.150">
    <property type="entry name" value="Vaccinia Virus protein VP39"/>
    <property type="match status" value="1"/>
</dbReference>
<dbReference type="EMBL" id="MU004334">
    <property type="protein sequence ID" value="KAF2656613.1"/>
    <property type="molecule type" value="Genomic_DNA"/>
</dbReference>
<dbReference type="PANTHER" id="PTHR43591:SF10">
    <property type="entry name" value="ABC TRANSMEMBRANE TYPE-1 DOMAIN-CONTAINING PROTEIN-RELATED"/>
    <property type="match status" value="1"/>
</dbReference>
<proteinExistence type="predicted"/>
<keyword evidence="2" id="KW-0808">Transferase</keyword>
<organism evidence="2 3">
    <name type="scientific">Lophiostoma macrostomum CBS 122681</name>
    <dbReference type="NCBI Taxonomy" id="1314788"/>
    <lineage>
        <taxon>Eukaryota</taxon>
        <taxon>Fungi</taxon>
        <taxon>Dikarya</taxon>
        <taxon>Ascomycota</taxon>
        <taxon>Pezizomycotina</taxon>
        <taxon>Dothideomycetes</taxon>
        <taxon>Pleosporomycetidae</taxon>
        <taxon>Pleosporales</taxon>
        <taxon>Lophiostomataceae</taxon>
        <taxon>Lophiostoma</taxon>
    </lineage>
</organism>
<evidence type="ECO:0000313" key="2">
    <source>
        <dbReference type="EMBL" id="KAF2656613.1"/>
    </source>
</evidence>
<name>A0A6A6TCJ2_9PLEO</name>
<dbReference type="Proteomes" id="UP000799324">
    <property type="component" value="Unassembled WGS sequence"/>
</dbReference>
<protein>
    <submittedName>
        <fullName evidence="2">S-adenosyl-L-methionine-dependent methyltransferase</fullName>
    </submittedName>
</protein>
<dbReference type="GO" id="GO:0008168">
    <property type="term" value="F:methyltransferase activity"/>
    <property type="evidence" value="ECO:0007669"/>
    <property type="project" value="UniProtKB-KW"/>
</dbReference>
<dbReference type="AlphaFoldDB" id="A0A6A6TCJ2"/>
<dbReference type="OrthoDB" id="2013972at2759"/>
<dbReference type="Pfam" id="PF13489">
    <property type="entry name" value="Methyltransf_23"/>
    <property type="match status" value="1"/>
</dbReference>
<keyword evidence="2" id="KW-0489">Methyltransferase</keyword>
<evidence type="ECO:0000256" key="1">
    <source>
        <dbReference type="SAM" id="MobiDB-lite"/>
    </source>
</evidence>
<feature type="region of interest" description="Disordered" evidence="1">
    <location>
        <begin position="1"/>
        <end position="25"/>
    </location>
</feature>
<dbReference type="InterPro" id="IPR029063">
    <property type="entry name" value="SAM-dependent_MTases_sf"/>
</dbReference>
<keyword evidence="3" id="KW-1185">Reference proteome</keyword>
<dbReference type="GO" id="GO:0032259">
    <property type="term" value="P:methylation"/>
    <property type="evidence" value="ECO:0007669"/>
    <property type="project" value="UniProtKB-KW"/>
</dbReference>
<dbReference type="PANTHER" id="PTHR43591">
    <property type="entry name" value="METHYLTRANSFERASE"/>
    <property type="match status" value="1"/>
</dbReference>
<dbReference type="CDD" id="cd02440">
    <property type="entry name" value="AdoMet_MTases"/>
    <property type="match status" value="1"/>
</dbReference>
<dbReference type="SUPFAM" id="SSF53335">
    <property type="entry name" value="S-adenosyl-L-methionine-dependent methyltransferases"/>
    <property type="match status" value="1"/>
</dbReference>
<evidence type="ECO:0000313" key="3">
    <source>
        <dbReference type="Proteomes" id="UP000799324"/>
    </source>
</evidence>
<sequence length="332" mass="38017">MSSLTPANNASSSASTSTSGTTSAAENNETFSLTSSIYNYRWENGRRYHVYRDGEYWCPNDDSANEQLDIGHHVYLMLLDNKLFLAPIPPHPQKVLDVATGTGIWAIDFADQYPSAEVIGTDLSPIQPTSVPPNVFFEIDDAASEWTYPKNSFDFIHVRGLFGSLRDWPAFYHQVMLHLKPGGYFEQLECSCYCHADDDSTPPGHPMRRWGEYFQEAGRRTGKPVDVIDHQYQWLKDAGFENVVEHRFKMPDTSWPKADTEEGKKLKEIGRYRTLEFETGMEGWCLALFTRVLGMSYEEIQLFLAEMRKARRDKRVHGYTRVGVVYGRKPLK</sequence>
<reference evidence="2" key="1">
    <citation type="journal article" date="2020" name="Stud. Mycol.">
        <title>101 Dothideomycetes genomes: a test case for predicting lifestyles and emergence of pathogens.</title>
        <authorList>
            <person name="Haridas S."/>
            <person name="Albert R."/>
            <person name="Binder M."/>
            <person name="Bloem J."/>
            <person name="Labutti K."/>
            <person name="Salamov A."/>
            <person name="Andreopoulos B."/>
            <person name="Baker S."/>
            <person name="Barry K."/>
            <person name="Bills G."/>
            <person name="Bluhm B."/>
            <person name="Cannon C."/>
            <person name="Castanera R."/>
            <person name="Culley D."/>
            <person name="Daum C."/>
            <person name="Ezra D."/>
            <person name="Gonzalez J."/>
            <person name="Henrissat B."/>
            <person name="Kuo A."/>
            <person name="Liang C."/>
            <person name="Lipzen A."/>
            <person name="Lutzoni F."/>
            <person name="Magnuson J."/>
            <person name="Mondo S."/>
            <person name="Nolan M."/>
            <person name="Ohm R."/>
            <person name="Pangilinan J."/>
            <person name="Park H.-J."/>
            <person name="Ramirez L."/>
            <person name="Alfaro M."/>
            <person name="Sun H."/>
            <person name="Tritt A."/>
            <person name="Yoshinaga Y."/>
            <person name="Zwiers L.-H."/>
            <person name="Turgeon B."/>
            <person name="Goodwin S."/>
            <person name="Spatafora J."/>
            <person name="Crous P."/>
            <person name="Grigoriev I."/>
        </authorList>
    </citation>
    <scope>NUCLEOTIDE SEQUENCE</scope>
    <source>
        <strain evidence="2">CBS 122681</strain>
    </source>
</reference>
<gene>
    <name evidence="2" type="ORF">K491DRAFT_767667</name>
</gene>